<evidence type="ECO:0000256" key="3">
    <source>
        <dbReference type="ARBA" id="ARBA00022553"/>
    </source>
</evidence>
<dbReference type="Gene3D" id="1.10.287.130">
    <property type="match status" value="1"/>
</dbReference>
<dbReference type="PANTHER" id="PTHR43711">
    <property type="entry name" value="TWO-COMPONENT HISTIDINE KINASE"/>
    <property type="match status" value="1"/>
</dbReference>
<feature type="domain" description="Histidine kinase" evidence="7">
    <location>
        <begin position="8"/>
        <end position="193"/>
    </location>
</feature>
<dbReference type="EC" id="2.7.13.3" evidence="2"/>
<protein>
    <recommendedName>
        <fullName evidence="2">histidine kinase</fullName>
        <ecNumber evidence="2">2.7.13.3</ecNumber>
    </recommendedName>
</protein>
<comment type="catalytic activity">
    <reaction evidence="1">
        <text>ATP + protein L-histidine = ADP + protein N-phospho-L-histidine.</text>
        <dbReference type="EC" id="2.7.13.3"/>
    </reaction>
</comment>
<evidence type="ECO:0000256" key="4">
    <source>
        <dbReference type="ARBA" id="ARBA00022679"/>
    </source>
</evidence>
<evidence type="ECO:0000256" key="6">
    <source>
        <dbReference type="ARBA" id="ARBA00023012"/>
    </source>
</evidence>
<dbReference type="PANTHER" id="PTHR43711:SF26">
    <property type="entry name" value="SENSOR HISTIDINE KINASE RCSC"/>
    <property type="match status" value="1"/>
</dbReference>
<sequence>MKTQFISLMSHEFRTPITVIQTCAYLLETYFSMQQKDKFDNTLHKLLIAIDTTTKLLDNILFLDEIKEHSVMFSKIDIIAFIKYVVEEVSTDLEAKQSITVNTNVESLILLTDEKLIRKTINNLLANAIKYSPATSQITIDINDATSELNIIIADTGPGIADDVVTKIFETFVRSMTVTNISGAGLGLSIVKN</sequence>
<dbReference type="CDD" id="cd00075">
    <property type="entry name" value="HATPase"/>
    <property type="match status" value="1"/>
</dbReference>
<dbReference type="Gene3D" id="3.30.565.10">
    <property type="entry name" value="Histidine kinase-like ATPase, C-terminal domain"/>
    <property type="match status" value="1"/>
</dbReference>
<dbReference type="SMART" id="SM00388">
    <property type="entry name" value="HisKA"/>
    <property type="match status" value="1"/>
</dbReference>
<dbReference type="AlphaFoldDB" id="A0A645EP51"/>
<dbReference type="InterPro" id="IPR003594">
    <property type="entry name" value="HATPase_dom"/>
</dbReference>
<evidence type="ECO:0000256" key="2">
    <source>
        <dbReference type="ARBA" id="ARBA00012438"/>
    </source>
</evidence>
<dbReference type="InterPro" id="IPR036097">
    <property type="entry name" value="HisK_dim/P_sf"/>
</dbReference>
<keyword evidence="3" id="KW-0597">Phosphoprotein</keyword>
<dbReference type="InterPro" id="IPR004358">
    <property type="entry name" value="Sig_transdc_His_kin-like_C"/>
</dbReference>
<dbReference type="PROSITE" id="PS50109">
    <property type="entry name" value="HIS_KIN"/>
    <property type="match status" value="1"/>
</dbReference>
<dbReference type="Pfam" id="PF02518">
    <property type="entry name" value="HATPase_c"/>
    <property type="match status" value="1"/>
</dbReference>
<dbReference type="SUPFAM" id="SSF47384">
    <property type="entry name" value="Homodimeric domain of signal transducing histidine kinase"/>
    <property type="match status" value="1"/>
</dbReference>
<dbReference type="SUPFAM" id="SSF55874">
    <property type="entry name" value="ATPase domain of HSP90 chaperone/DNA topoisomerase II/histidine kinase"/>
    <property type="match status" value="1"/>
</dbReference>
<organism evidence="8">
    <name type="scientific">bioreactor metagenome</name>
    <dbReference type="NCBI Taxonomy" id="1076179"/>
    <lineage>
        <taxon>unclassified sequences</taxon>
        <taxon>metagenomes</taxon>
        <taxon>ecological metagenomes</taxon>
    </lineage>
</organism>
<dbReference type="InterPro" id="IPR050736">
    <property type="entry name" value="Sensor_HK_Regulatory"/>
</dbReference>
<reference evidence="8" key="1">
    <citation type="submission" date="2019-08" db="EMBL/GenBank/DDBJ databases">
        <authorList>
            <person name="Kucharzyk K."/>
            <person name="Murdoch R.W."/>
            <person name="Higgins S."/>
            <person name="Loffler F."/>
        </authorList>
    </citation>
    <scope>NUCLEOTIDE SEQUENCE</scope>
</reference>
<dbReference type="InterPro" id="IPR005467">
    <property type="entry name" value="His_kinase_dom"/>
</dbReference>
<evidence type="ECO:0000313" key="8">
    <source>
        <dbReference type="EMBL" id="MPN03226.1"/>
    </source>
</evidence>
<accession>A0A645EP51</accession>
<keyword evidence="6" id="KW-0902">Two-component regulatory system</keyword>
<proteinExistence type="predicted"/>
<dbReference type="PRINTS" id="PR00344">
    <property type="entry name" value="BCTRLSENSOR"/>
</dbReference>
<name>A0A645EP51_9ZZZZ</name>
<dbReference type="InterPro" id="IPR003661">
    <property type="entry name" value="HisK_dim/P_dom"/>
</dbReference>
<dbReference type="EMBL" id="VSSQ01049153">
    <property type="protein sequence ID" value="MPN03226.1"/>
    <property type="molecule type" value="Genomic_DNA"/>
</dbReference>
<keyword evidence="4 8" id="KW-0808">Transferase</keyword>
<dbReference type="CDD" id="cd00082">
    <property type="entry name" value="HisKA"/>
    <property type="match status" value="1"/>
</dbReference>
<dbReference type="InterPro" id="IPR036890">
    <property type="entry name" value="HATPase_C_sf"/>
</dbReference>
<keyword evidence="5" id="KW-0418">Kinase</keyword>
<evidence type="ECO:0000256" key="5">
    <source>
        <dbReference type="ARBA" id="ARBA00022777"/>
    </source>
</evidence>
<comment type="caution">
    <text evidence="8">The sequence shown here is derived from an EMBL/GenBank/DDBJ whole genome shotgun (WGS) entry which is preliminary data.</text>
</comment>
<dbReference type="Pfam" id="PF00512">
    <property type="entry name" value="HisKA"/>
    <property type="match status" value="1"/>
</dbReference>
<dbReference type="SMART" id="SM00387">
    <property type="entry name" value="HATPase_c"/>
    <property type="match status" value="1"/>
</dbReference>
<dbReference type="GO" id="GO:0000155">
    <property type="term" value="F:phosphorelay sensor kinase activity"/>
    <property type="evidence" value="ECO:0007669"/>
    <property type="project" value="InterPro"/>
</dbReference>
<gene>
    <name evidence="8" type="primary">rssA</name>
    <name evidence="8" type="ORF">SDC9_150452</name>
</gene>
<evidence type="ECO:0000259" key="7">
    <source>
        <dbReference type="PROSITE" id="PS50109"/>
    </source>
</evidence>
<evidence type="ECO:0000256" key="1">
    <source>
        <dbReference type="ARBA" id="ARBA00000085"/>
    </source>
</evidence>